<accession>A0A1E1WTR1</accession>
<dbReference type="GO" id="GO:0061507">
    <property type="term" value="F:2',3'-cyclic GMP-AMP binding"/>
    <property type="evidence" value="ECO:0007669"/>
    <property type="project" value="UniProtKB-UniRule"/>
</dbReference>
<protein>
    <submittedName>
        <fullName evidence="5">Uncharacterized protein</fullName>
    </submittedName>
</protein>
<evidence type="ECO:0000256" key="4">
    <source>
        <dbReference type="HAMAP-Rule" id="MF_04143"/>
    </source>
</evidence>
<keyword evidence="1 4" id="KW-0540">Nuclease</keyword>
<reference evidence="5" key="1">
    <citation type="submission" date="2015-09" db="EMBL/GenBank/DDBJ databases">
        <title>De novo assembly of Pectinophora gossypiella (Pink Bollworm) gut transcriptome.</title>
        <authorList>
            <person name="Tassone E.E."/>
        </authorList>
    </citation>
    <scope>NUCLEOTIDE SEQUENCE</scope>
</reference>
<sequence length="245" mass="26617">MSKRTATNEVYRGLVEAMSIPAELHERPDGTKYASFGGVVPIHCCTPEQVSEYARRTHHYCDVFTDQLLAPLGELAYVRLDDNTAEKVFINRVKRIVVVSADGALAQWRAAPSFESANRYVAGTPIVNKDGALVSVLTARRGNHYAVSTIEGDGGYFDTPNSWQTVETPEGHLVYGNMTFPTRDELRAYVAALPPAEVSREAPPTPVLQHHAAGTGARLALVAGNGRQMAHVILQGVITSGVEYL</sequence>
<comment type="function">
    <text evidence="4">Nuclease that cleaves 2',3'-cGAMP.</text>
</comment>
<evidence type="ECO:0000313" key="5">
    <source>
        <dbReference type="EMBL" id="JAT90423.1"/>
    </source>
</evidence>
<comment type="catalytic activity">
    <reaction evidence="3">
        <text>2',3'-cGAMP + H2O = Gp(2'-5')Ap(3') + H(+)</text>
        <dbReference type="Rhea" id="RHEA:59472"/>
        <dbReference type="ChEBI" id="CHEBI:15377"/>
        <dbReference type="ChEBI" id="CHEBI:15378"/>
        <dbReference type="ChEBI" id="CHEBI:143093"/>
        <dbReference type="ChEBI" id="CHEBI:143098"/>
    </reaction>
    <physiologicalReaction direction="left-to-right" evidence="3">
        <dbReference type="Rhea" id="RHEA:59473"/>
    </physiologicalReaction>
</comment>
<dbReference type="GO" id="GO:0016787">
    <property type="term" value="F:hydrolase activity"/>
    <property type="evidence" value="ECO:0007669"/>
    <property type="project" value="UniProtKB-KW"/>
</dbReference>
<dbReference type="OrthoDB" id="6818165at2759"/>
<proteinExistence type="inferred from homology"/>
<evidence type="ECO:0000256" key="3">
    <source>
        <dbReference type="ARBA" id="ARBA00023932"/>
    </source>
</evidence>
<keyword evidence="2 4" id="KW-0378">Hydrolase</keyword>
<evidence type="ECO:0000256" key="1">
    <source>
        <dbReference type="ARBA" id="ARBA00022722"/>
    </source>
</evidence>
<name>A0A1E1WTR1_PECGO</name>
<dbReference type="HAMAP" id="MF_04143">
    <property type="entry name" value="Poxins"/>
    <property type="match status" value="1"/>
</dbReference>
<dbReference type="InterPro" id="IPR006853">
    <property type="entry name" value="Poxin_vir"/>
</dbReference>
<dbReference type="AlphaFoldDB" id="A0A1E1WTR1"/>
<dbReference type="EMBL" id="GDQN01000631">
    <property type="protein sequence ID" value="JAT90423.1"/>
    <property type="molecule type" value="Transcribed_RNA"/>
</dbReference>
<dbReference type="GO" id="GO:0004518">
    <property type="term" value="F:nuclease activity"/>
    <property type="evidence" value="ECO:0007669"/>
    <property type="project" value="UniProtKB-UniRule"/>
</dbReference>
<organism evidence="5">
    <name type="scientific">Pectinophora gossypiella</name>
    <name type="common">Cotton pink bollworm</name>
    <name type="synonym">Depressaria gossypiella</name>
    <dbReference type="NCBI Taxonomy" id="13191"/>
    <lineage>
        <taxon>Eukaryota</taxon>
        <taxon>Metazoa</taxon>
        <taxon>Ecdysozoa</taxon>
        <taxon>Arthropoda</taxon>
        <taxon>Hexapoda</taxon>
        <taxon>Insecta</taxon>
        <taxon>Pterygota</taxon>
        <taxon>Neoptera</taxon>
        <taxon>Endopterygota</taxon>
        <taxon>Lepidoptera</taxon>
        <taxon>Glossata</taxon>
        <taxon>Ditrysia</taxon>
        <taxon>Gelechioidea</taxon>
        <taxon>Gelechiidae</taxon>
        <taxon>Apatetrinae</taxon>
        <taxon>Pectinophora</taxon>
    </lineage>
</organism>
<evidence type="ECO:0000256" key="2">
    <source>
        <dbReference type="ARBA" id="ARBA00022801"/>
    </source>
</evidence>
<gene>
    <name evidence="5" type="ORF">g.11377</name>
</gene>